<dbReference type="InterPro" id="IPR017853">
    <property type="entry name" value="GH"/>
</dbReference>
<evidence type="ECO:0000256" key="2">
    <source>
        <dbReference type="RuleBase" id="RU003690"/>
    </source>
</evidence>
<dbReference type="SUPFAM" id="SSF51445">
    <property type="entry name" value="(Trans)glycosidases"/>
    <property type="match status" value="1"/>
</dbReference>
<keyword evidence="4" id="KW-1185">Reference proteome</keyword>
<dbReference type="Gene3D" id="3.20.20.80">
    <property type="entry name" value="Glycosidases"/>
    <property type="match status" value="1"/>
</dbReference>
<gene>
    <name evidence="3" type="ORF">D0Y65_015422</name>
</gene>
<evidence type="ECO:0000313" key="3">
    <source>
        <dbReference type="EMBL" id="RZC08701.1"/>
    </source>
</evidence>
<organism evidence="3 4">
    <name type="scientific">Glycine soja</name>
    <name type="common">Wild soybean</name>
    <dbReference type="NCBI Taxonomy" id="3848"/>
    <lineage>
        <taxon>Eukaryota</taxon>
        <taxon>Viridiplantae</taxon>
        <taxon>Streptophyta</taxon>
        <taxon>Embryophyta</taxon>
        <taxon>Tracheophyta</taxon>
        <taxon>Spermatophyta</taxon>
        <taxon>Magnoliopsida</taxon>
        <taxon>eudicotyledons</taxon>
        <taxon>Gunneridae</taxon>
        <taxon>Pentapetalae</taxon>
        <taxon>rosids</taxon>
        <taxon>fabids</taxon>
        <taxon>Fabales</taxon>
        <taxon>Fabaceae</taxon>
        <taxon>Papilionoideae</taxon>
        <taxon>50 kb inversion clade</taxon>
        <taxon>NPAAA clade</taxon>
        <taxon>indigoferoid/millettioid clade</taxon>
        <taxon>Phaseoleae</taxon>
        <taxon>Glycine</taxon>
        <taxon>Glycine subgen. Soja</taxon>
    </lineage>
</organism>
<dbReference type="GO" id="GO:0008422">
    <property type="term" value="F:beta-glucosidase activity"/>
    <property type="evidence" value="ECO:0007669"/>
    <property type="project" value="TreeGrafter"/>
</dbReference>
<accession>A0A445KCW3</accession>
<dbReference type="EMBL" id="QZWG01000006">
    <property type="protein sequence ID" value="RZC08701.1"/>
    <property type="molecule type" value="Genomic_DNA"/>
</dbReference>
<sequence>MRKAERKFRGVLQMVHFGHGKQGAWHGTHISDIVQSFTGQSMSFLPFMTFLISTGAVYHKALFSGQHPQHISMKVLQGKVKKDQVYGILSLINTQASQKGLIGITLNSDWYVLVSKEKCYRDAACRGLDFMFGWYMGPLIKGEYSKTMRSMLGNRLPEFSKEEARQLKGSLLQHNITTRKMTYTYSQNLSLEVQNP</sequence>
<proteinExistence type="inferred from homology"/>
<protein>
    <submittedName>
        <fullName evidence="3">Beta-glucosidase 11</fullName>
    </submittedName>
</protein>
<dbReference type="InterPro" id="IPR001360">
    <property type="entry name" value="Glyco_hydro_1"/>
</dbReference>
<comment type="caution">
    <text evidence="3">The sequence shown here is derived from an EMBL/GenBank/DDBJ whole genome shotgun (WGS) entry which is preliminary data.</text>
</comment>
<dbReference type="PANTHER" id="PTHR10353:SF240">
    <property type="entry name" value="BETA-GLUCOSIDASE, PUTATIVE-RELATED"/>
    <property type="match status" value="1"/>
</dbReference>
<evidence type="ECO:0000313" key="4">
    <source>
        <dbReference type="Proteomes" id="UP000289340"/>
    </source>
</evidence>
<comment type="similarity">
    <text evidence="1 2">Belongs to the glycosyl hydrolase 1 family.</text>
</comment>
<dbReference type="Proteomes" id="UP000289340">
    <property type="component" value="Chromosome 6"/>
</dbReference>
<name>A0A445KCW3_GLYSO</name>
<reference evidence="3 4" key="1">
    <citation type="submission" date="2018-09" db="EMBL/GenBank/DDBJ databases">
        <title>A high-quality reference genome of wild soybean provides a powerful tool to mine soybean genomes.</title>
        <authorList>
            <person name="Xie M."/>
            <person name="Chung C.Y.L."/>
            <person name="Li M.-W."/>
            <person name="Wong F.-L."/>
            <person name="Chan T.-F."/>
            <person name="Lam H.-M."/>
        </authorList>
    </citation>
    <scope>NUCLEOTIDE SEQUENCE [LARGE SCALE GENOMIC DNA]</scope>
    <source>
        <strain evidence="4">cv. W05</strain>
        <tissue evidence="3">Hypocotyl of etiolated seedlings</tissue>
    </source>
</reference>
<dbReference type="AlphaFoldDB" id="A0A445KCW3"/>
<dbReference type="PANTHER" id="PTHR10353">
    <property type="entry name" value="GLYCOSYL HYDROLASE"/>
    <property type="match status" value="1"/>
</dbReference>
<evidence type="ECO:0000256" key="1">
    <source>
        <dbReference type="ARBA" id="ARBA00010838"/>
    </source>
</evidence>
<dbReference type="GO" id="GO:0005975">
    <property type="term" value="P:carbohydrate metabolic process"/>
    <property type="evidence" value="ECO:0007669"/>
    <property type="project" value="InterPro"/>
</dbReference>
<dbReference type="Pfam" id="PF00232">
    <property type="entry name" value="Glyco_hydro_1"/>
    <property type="match status" value="1"/>
</dbReference>